<reference evidence="2" key="1">
    <citation type="submission" date="2017-09" db="EMBL/GenBank/DDBJ databases">
        <title>Polyketide synthases of a Diaporthe helianthi virulent isolate.</title>
        <authorList>
            <person name="Baroncelli R."/>
        </authorList>
    </citation>
    <scope>NUCLEOTIDE SEQUENCE [LARGE SCALE GENOMIC DNA]</scope>
    <source>
        <strain evidence="2">7/96</strain>
    </source>
</reference>
<proteinExistence type="predicted"/>
<evidence type="ECO:0000256" key="1">
    <source>
        <dbReference type="SAM" id="MobiDB-lite"/>
    </source>
</evidence>
<evidence type="ECO:0000313" key="2">
    <source>
        <dbReference type="EMBL" id="POS74965.1"/>
    </source>
</evidence>
<organism evidence="2 3">
    <name type="scientific">Diaporthe helianthi</name>
    <dbReference type="NCBI Taxonomy" id="158607"/>
    <lineage>
        <taxon>Eukaryota</taxon>
        <taxon>Fungi</taxon>
        <taxon>Dikarya</taxon>
        <taxon>Ascomycota</taxon>
        <taxon>Pezizomycotina</taxon>
        <taxon>Sordariomycetes</taxon>
        <taxon>Sordariomycetidae</taxon>
        <taxon>Diaporthales</taxon>
        <taxon>Diaporthaceae</taxon>
        <taxon>Diaporthe</taxon>
    </lineage>
</organism>
<evidence type="ECO:0000313" key="3">
    <source>
        <dbReference type="Proteomes" id="UP000094444"/>
    </source>
</evidence>
<dbReference type="AlphaFoldDB" id="A0A2P5HXJ4"/>
<dbReference type="EMBL" id="MAVT02000551">
    <property type="protein sequence ID" value="POS74965.1"/>
    <property type="molecule type" value="Genomic_DNA"/>
</dbReference>
<feature type="region of interest" description="Disordered" evidence="1">
    <location>
        <begin position="46"/>
        <end position="86"/>
    </location>
</feature>
<gene>
    <name evidence="2" type="ORF">DHEL01_v206639</name>
</gene>
<protein>
    <submittedName>
        <fullName evidence="2">Uncharacterized protein</fullName>
    </submittedName>
</protein>
<accession>A0A2P5HXJ4</accession>
<sequence length="86" mass="9278">MTAVVCSCLGWVRSAFISTAQPHDDATMGVGTRWLITHLTHVLRGSRFPPGPRRRATRTGTEDQRLGYCIASPPELTNPGATDKAG</sequence>
<comment type="caution">
    <text evidence="2">The sequence shown here is derived from an EMBL/GenBank/DDBJ whole genome shotgun (WGS) entry which is preliminary data.</text>
</comment>
<dbReference type="Proteomes" id="UP000094444">
    <property type="component" value="Unassembled WGS sequence"/>
</dbReference>
<name>A0A2P5HXJ4_DIAHE</name>
<keyword evidence="3" id="KW-1185">Reference proteome</keyword>
<dbReference type="InParanoid" id="A0A2P5HXJ4"/>